<keyword evidence="1" id="KW-0472">Membrane</keyword>
<comment type="caution">
    <text evidence="2">The sequence shown here is derived from an EMBL/GenBank/DDBJ whole genome shotgun (WGS) entry which is preliminary data.</text>
</comment>
<keyword evidence="1" id="KW-0812">Transmembrane</keyword>
<evidence type="ECO:0000256" key="1">
    <source>
        <dbReference type="SAM" id="Phobius"/>
    </source>
</evidence>
<reference evidence="2" key="1">
    <citation type="journal article" date="2018" name="Nat. Genet.">
        <title>Extensive intraspecific gene order and gene structural variations between Mo17 and other maize genomes.</title>
        <authorList>
            <person name="Sun S."/>
            <person name="Zhou Y."/>
            <person name="Chen J."/>
            <person name="Shi J."/>
            <person name="Zhao H."/>
            <person name="Zhao H."/>
            <person name="Song W."/>
            <person name="Zhang M."/>
            <person name="Cui Y."/>
            <person name="Dong X."/>
            <person name="Liu H."/>
            <person name="Ma X."/>
            <person name="Jiao Y."/>
            <person name="Wang B."/>
            <person name="Wei X."/>
            <person name="Stein J.C."/>
            <person name="Glaubitz J.C."/>
            <person name="Lu F."/>
            <person name="Yu G."/>
            <person name="Liang C."/>
            <person name="Fengler K."/>
            <person name="Li B."/>
            <person name="Rafalski A."/>
            <person name="Schnable P.S."/>
            <person name="Ware D.H."/>
            <person name="Buckler E.S."/>
            <person name="Lai J."/>
        </authorList>
    </citation>
    <scope>NUCLEOTIDE SEQUENCE [LARGE SCALE GENOMIC DNA]</scope>
    <source>
        <tissue evidence="2">Seedling</tissue>
    </source>
</reference>
<proteinExistence type="predicted"/>
<sequence length="113" mass="12249">MGRASGWLARYDPFGHLYLRTIMMVLASVVTTSFAILLLFSLPSCLHLYATPFSAEGIGAGASSPYSFTPAPTLTRAVAITRPRGHFTSCAHHRLCRRRTSRSSSLPSPCSCT</sequence>
<accession>A0A3L6DL73</accession>
<feature type="transmembrane region" description="Helical" evidence="1">
    <location>
        <begin position="17"/>
        <end position="40"/>
    </location>
</feature>
<dbReference type="AlphaFoldDB" id="A0A3L6DL73"/>
<organism evidence="2">
    <name type="scientific">Zea mays</name>
    <name type="common">Maize</name>
    <dbReference type="NCBI Taxonomy" id="4577"/>
    <lineage>
        <taxon>Eukaryota</taxon>
        <taxon>Viridiplantae</taxon>
        <taxon>Streptophyta</taxon>
        <taxon>Embryophyta</taxon>
        <taxon>Tracheophyta</taxon>
        <taxon>Spermatophyta</taxon>
        <taxon>Magnoliopsida</taxon>
        <taxon>Liliopsida</taxon>
        <taxon>Poales</taxon>
        <taxon>Poaceae</taxon>
        <taxon>PACMAD clade</taxon>
        <taxon>Panicoideae</taxon>
        <taxon>Andropogonodae</taxon>
        <taxon>Andropogoneae</taxon>
        <taxon>Tripsacinae</taxon>
        <taxon>Zea</taxon>
    </lineage>
</organism>
<gene>
    <name evidence="2" type="ORF">Zm00014a_014591</name>
</gene>
<keyword evidence="1" id="KW-1133">Transmembrane helix</keyword>
<protein>
    <submittedName>
        <fullName evidence="2">Uncharacterized protein</fullName>
    </submittedName>
</protein>
<evidence type="ECO:0000313" key="2">
    <source>
        <dbReference type="EMBL" id="PWZ09396.1"/>
    </source>
</evidence>
<name>A0A3L6DL73_MAIZE</name>
<dbReference type="EMBL" id="NCVQ01000009">
    <property type="protein sequence ID" value="PWZ09396.1"/>
    <property type="molecule type" value="Genomic_DNA"/>
</dbReference>
<dbReference type="Proteomes" id="UP000251960">
    <property type="component" value="Chromosome 8"/>
</dbReference>